<organism evidence="6">
    <name type="scientific">Graphocephala atropunctata</name>
    <dbReference type="NCBI Taxonomy" id="36148"/>
    <lineage>
        <taxon>Eukaryota</taxon>
        <taxon>Metazoa</taxon>
        <taxon>Ecdysozoa</taxon>
        <taxon>Arthropoda</taxon>
        <taxon>Hexapoda</taxon>
        <taxon>Insecta</taxon>
        <taxon>Pterygota</taxon>
        <taxon>Neoptera</taxon>
        <taxon>Paraneoptera</taxon>
        <taxon>Hemiptera</taxon>
        <taxon>Auchenorrhyncha</taxon>
        <taxon>Membracoidea</taxon>
        <taxon>Cicadellidae</taxon>
        <taxon>Cicadellinae</taxon>
        <taxon>Cicadellini</taxon>
        <taxon>Graphocephala</taxon>
    </lineage>
</organism>
<evidence type="ECO:0000259" key="5">
    <source>
        <dbReference type="PROSITE" id="PS50174"/>
    </source>
</evidence>
<feature type="compositionally biased region" description="Acidic residues" evidence="4">
    <location>
        <begin position="198"/>
        <end position="213"/>
    </location>
</feature>
<dbReference type="InterPro" id="IPR025239">
    <property type="entry name" value="DUF4187"/>
</dbReference>
<dbReference type="PANTHER" id="PTHR21032">
    <property type="entry name" value="G PATCH DOMAIN-CONTAINING PROTEIN 11"/>
    <property type="match status" value="1"/>
</dbReference>
<dbReference type="InterPro" id="IPR000467">
    <property type="entry name" value="G_patch_dom"/>
</dbReference>
<evidence type="ECO:0000256" key="2">
    <source>
        <dbReference type="ARBA" id="ARBA00021978"/>
    </source>
</evidence>
<gene>
    <name evidence="6" type="ORF">g.6775</name>
</gene>
<evidence type="ECO:0000313" key="6">
    <source>
        <dbReference type="EMBL" id="JAT15628.1"/>
    </source>
</evidence>
<dbReference type="GO" id="GO:0003676">
    <property type="term" value="F:nucleic acid binding"/>
    <property type="evidence" value="ECO:0007669"/>
    <property type="project" value="InterPro"/>
</dbReference>
<feature type="compositionally biased region" description="Basic and acidic residues" evidence="4">
    <location>
        <begin position="34"/>
        <end position="70"/>
    </location>
</feature>
<dbReference type="GO" id="GO:0000776">
    <property type="term" value="C:kinetochore"/>
    <property type="evidence" value="ECO:0007669"/>
    <property type="project" value="TreeGrafter"/>
</dbReference>
<feature type="compositionally biased region" description="Acidic residues" evidence="4">
    <location>
        <begin position="226"/>
        <end position="245"/>
    </location>
</feature>
<dbReference type="InterPro" id="IPR039249">
    <property type="entry name" value="GPATCH11"/>
</dbReference>
<comment type="similarity">
    <text evidence="1">Belongs to the GPATCH11 family.</text>
</comment>
<reference evidence="6" key="1">
    <citation type="submission" date="2015-11" db="EMBL/GenBank/DDBJ databases">
        <title>De novo transcriptome assembly of four potential Pierce s Disease insect vectors from Arizona vineyards.</title>
        <authorList>
            <person name="Tassone E.E."/>
        </authorList>
    </citation>
    <scope>NUCLEOTIDE SEQUENCE</scope>
</reference>
<dbReference type="PANTHER" id="PTHR21032:SF0">
    <property type="entry name" value="G PATCH DOMAIN-CONTAINING PROTEIN 11"/>
    <property type="match status" value="1"/>
</dbReference>
<dbReference type="PROSITE" id="PS50174">
    <property type="entry name" value="G_PATCH"/>
    <property type="match status" value="1"/>
</dbReference>
<evidence type="ECO:0000256" key="4">
    <source>
        <dbReference type="SAM" id="MobiDB-lite"/>
    </source>
</evidence>
<accession>A0A1B6KW23</accession>
<sequence>MTTEEEPDYMSDFFLENLGGKEDIRPGLIKGRAQQHDHKMAVKKMKADEKNRIRNPSFKEKESENREDGMSKPLDSNNVGFKMLQKLGFKPGSGLGRSGEGRVEPIPVEVKSDRQGLGRKASLAELAKLQAKYRAEAKERMLNIDDYRLRKAEEAAEKKAKFDLMKCQRVCWDLDSKENIDEPAELWFWPEHKLPTNNEEDEEGGETEEERDEDQCHPDTSSNQEEQSESEDGLEGNEYADEVDGDFSVQEKVEMLTLYLRRTYLYCVWCGHSFDDEKDLQQECPGPNKEDH</sequence>
<dbReference type="AlphaFoldDB" id="A0A1B6KW23"/>
<dbReference type="EMBL" id="GEBQ01024349">
    <property type="protein sequence ID" value="JAT15628.1"/>
    <property type="molecule type" value="Transcribed_RNA"/>
</dbReference>
<feature type="domain" description="G-patch" evidence="5">
    <location>
        <begin position="76"/>
        <end position="122"/>
    </location>
</feature>
<evidence type="ECO:0000256" key="3">
    <source>
        <dbReference type="ARBA" id="ARBA00030688"/>
    </source>
</evidence>
<dbReference type="SMART" id="SM00443">
    <property type="entry name" value="G_patch"/>
    <property type="match status" value="1"/>
</dbReference>
<name>A0A1B6KW23_9HEMI</name>
<dbReference type="Pfam" id="PF13821">
    <property type="entry name" value="DUF4187"/>
    <property type="match status" value="1"/>
</dbReference>
<feature type="region of interest" description="Disordered" evidence="4">
    <location>
        <begin position="30"/>
        <end position="117"/>
    </location>
</feature>
<dbReference type="SMART" id="SM01173">
    <property type="entry name" value="DUF4187"/>
    <property type="match status" value="1"/>
</dbReference>
<dbReference type="Pfam" id="PF01585">
    <property type="entry name" value="G-patch"/>
    <property type="match status" value="1"/>
</dbReference>
<evidence type="ECO:0000256" key="1">
    <source>
        <dbReference type="ARBA" id="ARBA00007140"/>
    </source>
</evidence>
<proteinExistence type="inferred from homology"/>
<protein>
    <recommendedName>
        <fullName evidence="2">G patch domain-containing protein 11</fullName>
    </recommendedName>
    <alternativeName>
        <fullName evidence="3">Coiled-coil domain-containing protein 75</fullName>
    </alternativeName>
</protein>
<feature type="region of interest" description="Disordered" evidence="4">
    <location>
        <begin position="191"/>
        <end position="245"/>
    </location>
</feature>